<reference evidence="1 2" key="1">
    <citation type="submission" date="2024-04" db="EMBL/GenBank/DDBJ databases">
        <title>Bacillus oryzaecorticis sp. nov., a moderately halophilic bacterium isolated from rice husks.</title>
        <authorList>
            <person name="Zhu H.-S."/>
        </authorList>
    </citation>
    <scope>NUCLEOTIDE SEQUENCE [LARGE SCALE GENOMIC DNA]</scope>
    <source>
        <strain evidence="1 2">ZC255</strain>
    </source>
</reference>
<name>A0ABU9K3Q9_9BACI</name>
<sequence length="167" mass="19341">MPRGLTKEFILVFEDLLVSKKFLAIKAKHLILFQGQQYSNRLVVVNSPPGFSNAFESIMISDKINGSTGYTTLFTVPIDSKRSIPFKFIRIDDRHRKPLDCKIVLDSKNGEEKIIILPRFPKHDSLSDEDREDILSYLRHTSDDVRVRRFLENPDVYRGEGRKKDDS</sequence>
<comment type="caution">
    <text evidence="1">The sequence shown here is derived from an EMBL/GenBank/DDBJ whole genome shotgun (WGS) entry which is preliminary data.</text>
</comment>
<gene>
    <name evidence="1" type="ORF">AAEO50_00390</name>
</gene>
<organism evidence="1 2">
    <name type="scientific">Rossellomorea oryzaecorticis</name>
    <dbReference type="NCBI Taxonomy" id="1396505"/>
    <lineage>
        <taxon>Bacteria</taxon>
        <taxon>Bacillati</taxon>
        <taxon>Bacillota</taxon>
        <taxon>Bacilli</taxon>
        <taxon>Bacillales</taxon>
        <taxon>Bacillaceae</taxon>
        <taxon>Rossellomorea</taxon>
    </lineage>
</organism>
<evidence type="ECO:0000313" key="1">
    <source>
        <dbReference type="EMBL" id="MEL3970726.1"/>
    </source>
</evidence>
<protein>
    <submittedName>
        <fullName evidence="1">Uncharacterized protein</fullName>
    </submittedName>
</protein>
<proteinExistence type="predicted"/>
<accession>A0ABU9K3Q9</accession>
<dbReference type="RefSeq" id="WP_341979235.1">
    <property type="nucleotide sequence ID" value="NZ_JBBYAF010000001.1"/>
</dbReference>
<evidence type="ECO:0000313" key="2">
    <source>
        <dbReference type="Proteomes" id="UP001389717"/>
    </source>
</evidence>
<keyword evidence="2" id="KW-1185">Reference proteome</keyword>
<dbReference type="EMBL" id="JBBYAF010000001">
    <property type="protein sequence ID" value="MEL3970726.1"/>
    <property type="molecule type" value="Genomic_DNA"/>
</dbReference>
<dbReference type="Proteomes" id="UP001389717">
    <property type="component" value="Unassembled WGS sequence"/>
</dbReference>